<proteinExistence type="predicted"/>
<comment type="caution">
    <text evidence="1">The sequence shown here is derived from an EMBL/GenBank/DDBJ whole genome shotgun (WGS) entry which is preliminary data.</text>
</comment>
<evidence type="ECO:0000313" key="2">
    <source>
        <dbReference type="Proteomes" id="UP001140066"/>
    </source>
</evidence>
<keyword evidence="2" id="KW-1185">Reference proteome</keyword>
<evidence type="ECO:0000313" key="1">
    <source>
        <dbReference type="EMBL" id="KAJ2791973.1"/>
    </source>
</evidence>
<accession>A0ACC1KMF8</accession>
<dbReference type="Proteomes" id="UP001140066">
    <property type="component" value="Unassembled WGS sequence"/>
</dbReference>
<sequence length="1004" mass="107806">MRKQKIVVLDEATANVNLETDKIVQELIRKEFSDCTVLTIAHRLETIMKSDRIIVMDKGTIAEMGTPQELLAKDGMFAQLVRTSDFGQAFTPRPRPTSARSSSASGPRTVRAAQGATAPARTPNTAGGTDPTPLPVATTWDLLLPGCSMLVGSSGQDDSRQLAAIGSSVPIDERYGAIVEIPEGKAVVFQGIVDVCVLSGTASVCEYSIVPGSQWKRVYSPSSHPLVSVRAMRATGGAKTASPSGDADISQLQALWEASTKAAAAGGDNGSSRSSTSVVAFRSVSCGLEHIGVAAPPYRSLFTLKHFSERQEMGLPKKPAKRKLALSRLVEANKTRRAARESTSRGASQPTTDAESDKPRTEDDAMESDTSDEEFSAVVEYMHREDMLADLMGLPNFYPVSHLTAELQLLQVPGDWAETLDLASTSALQLDDSFEPTPPVYVVAGTQGQGKSTFSRLLLNRMISRYGRIFYMETDLGQSELSPPGALTLTMLTDPLLGPPFTHSGATEAYHAVYMGVTTPKNDPDRYVAAIKRLTAVYRDHITTLRMQLALAGGDGDKPAYASSTADLDRQVIPLVVNTQGWLKGLGLDLHYSLCESVKPTNYVQLYDATGVPEKSDYEARDWSASNGLTPIIDFSGIEACDPRLVWISAMSYERATQMLNSQPLETSSDPLNEEASEANAGDSQPLATMDGAVRKGSKLAAHDMRALSLISQLYLAGGLVQSQPWNNSLQLISNPQWCLQEPLASQRPLAVPWADLVVWLGEEDVPSSQLLRALNGAVVGVVAISTAPSPDAHTWTESEIRGMYSGTDGITDQAAISLSEPGSRALLHSALYKHRPNELVNELRLPHIVYGQPNANNTTFLAHALVRSIDPVEGLVHMLLPPNVVCPASGSGSKARLSTLHRIVGIVKGPGPSTFGVDLPVWSLVDGGYAERSMGSSSVRQQGRFNRRRTGNREHPAPVEADNGEGSAPLGIQEAPYLSVEVDEGIGATSTRSKGGMQRRALQ</sequence>
<protein>
    <submittedName>
        <fullName evidence="1">Polynucleotide 5'-hydroxyl-kinase grc3</fullName>
    </submittedName>
</protein>
<name>A0ACC1KMF8_9FUNG</name>
<reference evidence="1" key="1">
    <citation type="submission" date="2022-07" db="EMBL/GenBank/DDBJ databases">
        <title>Phylogenomic reconstructions and comparative analyses of Kickxellomycotina fungi.</title>
        <authorList>
            <person name="Reynolds N.K."/>
            <person name="Stajich J.E."/>
            <person name="Barry K."/>
            <person name="Grigoriev I.V."/>
            <person name="Crous P."/>
            <person name="Smith M.E."/>
        </authorList>
    </citation>
    <scope>NUCLEOTIDE SEQUENCE</scope>
    <source>
        <strain evidence="1">BCRC 34191</strain>
    </source>
</reference>
<gene>
    <name evidence="1" type="primary">GRC3</name>
    <name evidence="1" type="ORF">GGI18_000750</name>
</gene>
<dbReference type="EMBL" id="JANBUK010000071">
    <property type="protein sequence ID" value="KAJ2791973.1"/>
    <property type="molecule type" value="Genomic_DNA"/>
</dbReference>
<organism evidence="1 2">
    <name type="scientific">Coemansia linderi</name>
    <dbReference type="NCBI Taxonomy" id="2663919"/>
    <lineage>
        <taxon>Eukaryota</taxon>
        <taxon>Fungi</taxon>
        <taxon>Fungi incertae sedis</taxon>
        <taxon>Zoopagomycota</taxon>
        <taxon>Kickxellomycotina</taxon>
        <taxon>Kickxellomycetes</taxon>
        <taxon>Kickxellales</taxon>
        <taxon>Kickxellaceae</taxon>
        <taxon>Coemansia</taxon>
    </lineage>
</organism>